<dbReference type="InterPro" id="IPR045028">
    <property type="entry name" value="DinG/Rad3-like"/>
</dbReference>
<accession>A0A443RMG4</accession>
<dbReference type="Gene3D" id="3.40.50.300">
    <property type="entry name" value="P-loop containing nucleotide triphosphate hydrolases"/>
    <property type="match status" value="2"/>
</dbReference>
<dbReference type="Proteomes" id="UP000285301">
    <property type="component" value="Unassembled WGS sequence"/>
</dbReference>
<dbReference type="PROSITE" id="PS51193">
    <property type="entry name" value="HELICASE_ATP_BIND_2"/>
    <property type="match status" value="1"/>
</dbReference>
<organism evidence="18 19">
    <name type="scientific">Dinothrombium tinctorium</name>
    <dbReference type="NCBI Taxonomy" id="1965070"/>
    <lineage>
        <taxon>Eukaryota</taxon>
        <taxon>Metazoa</taxon>
        <taxon>Ecdysozoa</taxon>
        <taxon>Arthropoda</taxon>
        <taxon>Chelicerata</taxon>
        <taxon>Arachnida</taxon>
        <taxon>Acari</taxon>
        <taxon>Acariformes</taxon>
        <taxon>Trombidiformes</taxon>
        <taxon>Prostigmata</taxon>
        <taxon>Anystina</taxon>
        <taxon>Parasitengona</taxon>
        <taxon>Trombidioidea</taxon>
        <taxon>Trombidiidae</taxon>
        <taxon>Dinothrombium</taxon>
    </lineage>
</organism>
<evidence type="ECO:0000256" key="2">
    <source>
        <dbReference type="ARBA" id="ARBA00022485"/>
    </source>
</evidence>
<keyword evidence="11" id="KW-0411">Iron-sulfur</keyword>
<name>A0A443RMG4_9ACAR</name>
<sequence length="1413" mass="161227">METEMINGIEVKFPYKPYPIQKAYMNQVLACCKQRKNGLLESPTGTGKTLSLLCSTLAWLQKKREDEKEALNDNECDPEFVEKRPPTATRAPPNWTKRGTRVIYTSRTHVQLSQAIGEMKKTHYNQMNAVVLASRDQLCLHPEVMKLDNIAAKNHACRVKHNRNQCPYYNGYYYDSKVHTMPDYANEPIQDIEDLVTLGRKHTCCPYYAAKALAQRADIIFMPYNYLVDSSMRKSQQIPLKDSVIIIDEGHNIESTLEESSSSELRSQTLAVCIKELTKMLESLSEEEEQEVVDDKVEAAIEKISFNDVANLKRVMCDLEQELDRMIVAVNEGKVYFPPKWLFNTLDKVDLDLNSSVKILKLIDDISTILTARSALAPSLSITVNHLSRFAHFLKCVYGDEGIDFEEFKKSFETMYKVFAVKISETESSSQKKMIPWTLNAWCLSPSVGTKKLFNYGIHCCIITSGTLSPLTSFSIEMDTPFPITLQNPHIVDSSNLQLFIVGRGKDGIELNSNYQNKENAAYHRSLGLTVLQYCELISGGVFLFFSSYSVMNTSLRMWKENDSFIWRRINTAKHVFIEPKGKWAFDECMQKYKEKVDDTDSNGALFIGVCRGKLSEGLDLSDNYCRGVLLAGLPYPSLYETRVVLKKKFLQDRNNLLLTASDWYVLQMRRAVNQAVGRIIRHKDDFGVVILLDVRFNFHAEGFSKWIQPLIKKKSYDETIECVKNFFKNKMYRQEVDKTVDEQFVNGLGIKPLTTSQSTSTFVREVKDAVRKTLSEYTTEGHLREKYTPTNSIFDAIQNQVTRSKSNVIQSTSTVELSSNNDAAVEDNYAQRSKRKLNVNLVAPKDEESKNSNEMTESESLAAKREFWLKYKREGTNNFDRMCEVLKTFKTNKRVEWLANSLNWIFNGVEESRKKEYLLVLSTLLKGDEDRKLFLSICNINSEQDTPIGEDPNGNNKAKKTKLIERDLLLSGYSKQMDNFPNELLGNIINRLTVKEKLTVQRVNKRWRDVIQSLPQNALKLNIGSKSNFENVNCANSQHQVLGKDELFVENPSIAACVLRKFNKIKALYICAYEMFDMQQVFTAIAEYCPRIEHFECYYQFGHLSDEMIASLCNAFGYKLKHLALSKGFSSREYATEISDSSMQMLLVSCPTLETLTIGGNFYFNGEMLSYLPSSISSLNFPSIKFKDSEICSFALKCGQTVEHLSLYFARDQSFTSICENMPSLKSLSIESYVNTSSIAILNLTKLTKLETLELGLNSINIDDDFIELMPHLSNLKRLSLKWLICGVTDKAITKIPRYMPNLEVLKFGNLSKESGITDRSVDSLSKLKHLRILSLPNADITDKSLCNLISNAADLHKLNVFRCKGDEVVNVAHAMIEKAKREPKRKFKLKIGRFSVVKNIKEEKPANIIIK</sequence>
<evidence type="ECO:0000313" key="18">
    <source>
        <dbReference type="EMBL" id="RWS16463.1"/>
    </source>
</evidence>
<dbReference type="GO" id="GO:0005634">
    <property type="term" value="C:nucleus"/>
    <property type="evidence" value="ECO:0007669"/>
    <property type="project" value="UniProtKB-SubCell"/>
</dbReference>
<evidence type="ECO:0000313" key="19">
    <source>
        <dbReference type="Proteomes" id="UP000285301"/>
    </source>
</evidence>
<dbReference type="NCBIfam" id="TIGR00604">
    <property type="entry name" value="rad3"/>
    <property type="match status" value="1"/>
</dbReference>
<gene>
    <name evidence="18" type="ORF">B4U79_10681</name>
</gene>
<dbReference type="InterPro" id="IPR001810">
    <property type="entry name" value="F-box_dom"/>
</dbReference>
<dbReference type="STRING" id="1965070.A0A443RMG4"/>
<dbReference type="GO" id="GO:1904430">
    <property type="term" value="P:negative regulation of t-circle formation"/>
    <property type="evidence" value="ECO:0007669"/>
    <property type="project" value="TreeGrafter"/>
</dbReference>
<dbReference type="SUPFAM" id="SSF81383">
    <property type="entry name" value="F-box domain"/>
    <property type="match status" value="1"/>
</dbReference>
<keyword evidence="19" id="KW-1185">Reference proteome</keyword>
<evidence type="ECO:0000256" key="7">
    <source>
        <dbReference type="ARBA" id="ARBA00022801"/>
    </source>
</evidence>
<comment type="caution">
    <text evidence="18">The sequence shown here is derived from an EMBL/GenBank/DDBJ whole genome shotgun (WGS) entry which is preliminary data.</text>
</comment>
<evidence type="ECO:0000256" key="10">
    <source>
        <dbReference type="ARBA" id="ARBA00023004"/>
    </source>
</evidence>
<dbReference type="InterPro" id="IPR036047">
    <property type="entry name" value="F-box-like_dom_sf"/>
</dbReference>
<keyword evidence="6" id="KW-0833">Ubl conjugation pathway</keyword>
<comment type="subcellular location">
    <subcellularLocation>
        <location evidence="1">Nucleus</location>
    </subcellularLocation>
</comment>
<dbReference type="InterPro" id="IPR010614">
    <property type="entry name" value="RAD3-like_helicase_DEAD"/>
</dbReference>
<keyword evidence="15" id="KW-0539">Nucleus</keyword>
<dbReference type="GO" id="GO:0090657">
    <property type="term" value="P:telomeric loop disassembly"/>
    <property type="evidence" value="ECO:0007669"/>
    <property type="project" value="TreeGrafter"/>
</dbReference>
<dbReference type="Gene3D" id="3.80.10.10">
    <property type="entry name" value="Ribonuclease Inhibitor"/>
    <property type="match status" value="1"/>
</dbReference>
<dbReference type="SMART" id="SM00367">
    <property type="entry name" value="LRR_CC"/>
    <property type="match status" value="4"/>
</dbReference>
<dbReference type="GO" id="GO:0045910">
    <property type="term" value="P:negative regulation of DNA recombination"/>
    <property type="evidence" value="ECO:0007669"/>
    <property type="project" value="TreeGrafter"/>
</dbReference>
<dbReference type="EMBL" id="NCKU01000228">
    <property type="protein sequence ID" value="RWS16463.1"/>
    <property type="molecule type" value="Genomic_DNA"/>
</dbReference>
<keyword evidence="10" id="KW-0408">Iron</keyword>
<dbReference type="InterPro" id="IPR014001">
    <property type="entry name" value="Helicase_ATP-bd"/>
</dbReference>
<keyword evidence="8 18" id="KW-0347">Helicase</keyword>
<dbReference type="PROSITE" id="PS50181">
    <property type="entry name" value="FBOX"/>
    <property type="match status" value="1"/>
</dbReference>
<proteinExistence type="predicted"/>
<evidence type="ECO:0000259" key="16">
    <source>
        <dbReference type="PROSITE" id="PS50181"/>
    </source>
</evidence>
<feature type="domain" description="F-box" evidence="16">
    <location>
        <begin position="975"/>
        <end position="1022"/>
    </location>
</feature>
<dbReference type="InterPro" id="IPR006554">
    <property type="entry name" value="Helicase-like_DEXD_c2"/>
</dbReference>
<evidence type="ECO:0000256" key="3">
    <source>
        <dbReference type="ARBA" id="ARBA00022723"/>
    </source>
</evidence>
<protein>
    <submittedName>
        <fullName evidence="18">Regulator of telomere elongation helicase 1-like protein</fullName>
    </submittedName>
</protein>
<evidence type="ECO:0000256" key="1">
    <source>
        <dbReference type="ARBA" id="ARBA00004123"/>
    </source>
</evidence>
<dbReference type="InterPro" id="IPR014013">
    <property type="entry name" value="Helic_SF1/SF2_ATP-bd_DinG/Rad3"/>
</dbReference>
<evidence type="ECO:0000259" key="17">
    <source>
        <dbReference type="PROSITE" id="PS51193"/>
    </source>
</evidence>
<feature type="domain" description="Helicase ATP-binding" evidence="17">
    <location>
        <begin position="7"/>
        <end position="300"/>
    </location>
</feature>
<dbReference type="PANTHER" id="PTHR11472:SF34">
    <property type="entry name" value="REGULATOR OF TELOMERE ELONGATION HELICASE 1"/>
    <property type="match status" value="1"/>
</dbReference>
<evidence type="ECO:0000256" key="8">
    <source>
        <dbReference type="ARBA" id="ARBA00022806"/>
    </source>
</evidence>
<dbReference type="Pfam" id="PF00646">
    <property type="entry name" value="F-box"/>
    <property type="match status" value="1"/>
</dbReference>
<evidence type="ECO:0000256" key="5">
    <source>
        <dbReference type="ARBA" id="ARBA00022763"/>
    </source>
</evidence>
<keyword evidence="13" id="KW-0234">DNA repair</keyword>
<dbReference type="GO" id="GO:0006281">
    <property type="term" value="P:DNA repair"/>
    <property type="evidence" value="ECO:0007669"/>
    <property type="project" value="UniProtKB-KW"/>
</dbReference>
<keyword evidence="9" id="KW-0067">ATP-binding</keyword>
<dbReference type="InterPro" id="IPR032675">
    <property type="entry name" value="LRR_dom_sf"/>
</dbReference>
<evidence type="ECO:0000256" key="12">
    <source>
        <dbReference type="ARBA" id="ARBA00023125"/>
    </source>
</evidence>
<keyword evidence="3" id="KW-0479">Metal-binding</keyword>
<dbReference type="GO" id="GO:0005524">
    <property type="term" value="F:ATP binding"/>
    <property type="evidence" value="ECO:0007669"/>
    <property type="project" value="UniProtKB-KW"/>
</dbReference>
<dbReference type="SUPFAM" id="SSF52540">
    <property type="entry name" value="P-loop containing nucleoside triphosphate hydrolases"/>
    <property type="match status" value="2"/>
</dbReference>
<dbReference type="InterPro" id="IPR057498">
    <property type="entry name" value="Rtel1_ARCH"/>
</dbReference>
<dbReference type="GO" id="GO:0003677">
    <property type="term" value="F:DNA binding"/>
    <property type="evidence" value="ECO:0007669"/>
    <property type="project" value="UniProtKB-KW"/>
</dbReference>
<dbReference type="GO" id="GO:0046872">
    <property type="term" value="F:metal ion binding"/>
    <property type="evidence" value="ECO:0007669"/>
    <property type="project" value="UniProtKB-KW"/>
</dbReference>
<dbReference type="GO" id="GO:0016818">
    <property type="term" value="F:hydrolase activity, acting on acid anhydrides, in phosphorus-containing anhydrides"/>
    <property type="evidence" value="ECO:0007669"/>
    <property type="project" value="InterPro"/>
</dbReference>
<evidence type="ECO:0000256" key="15">
    <source>
        <dbReference type="ARBA" id="ARBA00023242"/>
    </source>
</evidence>
<keyword evidence="4" id="KW-0547">Nucleotide-binding</keyword>
<dbReference type="InterPro" id="IPR027417">
    <property type="entry name" value="P-loop_NTPase"/>
</dbReference>
<keyword evidence="2" id="KW-0004">4Fe-4S</keyword>
<dbReference type="SMART" id="SM00488">
    <property type="entry name" value="DEXDc2"/>
    <property type="match status" value="1"/>
</dbReference>
<evidence type="ECO:0000256" key="13">
    <source>
        <dbReference type="ARBA" id="ARBA00023204"/>
    </source>
</evidence>
<dbReference type="InterPro" id="IPR006555">
    <property type="entry name" value="ATP-dep_Helicase_C"/>
</dbReference>
<dbReference type="SUPFAM" id="SSF52047">
    <property type="entry name" value="RNI-like"/>
    <property type="match status" value="1"/>
</dbReference>
<evidence type="ECO:0000256" key="6">
    <source>
        <dbReference type="ARBA" id="ARBA00022786"/>
    </source>
</evidence>
<dbReference type="SMART" id="SM00491">
    <property type="entry name" value="HELICc2"/>
    <property type="match status" value="1"/>
</dbReference>
<evidence type="ECO:0000256" key="14">
    <source>
        <dbReference type="ARBA" id="ARBA00023235"/>
    </source>
</evidence>
<dbReference type="SMART" id="SM00487">
    <property type="entry name" value="DEXDc"/>
    <property type="match status" value="1"/>
</dbReference>
<keyword evidence="12" id="KW-0238">DNA-binding</keyword>
<dbReference type="SMART" id="SM00256">
    <property type="entry name" value="FBOX"/>
    <property type="match status" value="1"/>
</dbReference>
<dbReference type="CDD" id="cd18788">
    <property type="entry name" value="SF2_C_XPD"/>
    <property type="match status" value="1"/>
</dbReference>
<dbReference type="Pfam" id="PF06733">
    <property type="entry name" value="DEAD_2"/>
    <property type="match status" value="1"/>
</dbReference>
<reference evidence="18 19" key="1">
    <citation type="journal article" date="2018" name="Gigascience">
        <title>Genomes of trombidid mites reveal novel predicted allergens and laterally-transferred genes associated with secondary metabolism.</title>
        <authorList>
            <person name="Dong X."/>
            <person name="Chaisiri K."/>
            <person name="Xia D."/>
            <person name="Armstrong S.D."/>
            <person name="Fang Y."/>
            <person name="Donnelly M.J."/>
            <person name="Kadowaki T."/>
            <person name="McGarry J.W."/>
            <person name="Darby A.C."/>
            <person name="Makepeace B.L."/>
        </authorList>
    </citation>
    <scope>NUCLEOTIDE SEQUENCE [LARGE SCALE GENOMIC DNA]</scope>
    <source>
        <strain evidence="18">UoL-WK</strain>
    </source>
</reference>
<dbReference type="PANTHER" id="PTHR11472">
    <property type="entry name" value="DNA REPAIR DEAD HELICASE RAD3/XP-D SUBFAMILY MEMBER"/>
    <property type="match status" value="1"/>
</dbReference>
<keyword evidence="5" id="KW-0227">DNA damage</keyword>
<dbReference type="GO" id="GO:0070182">
    <property type="term" value="F:DNA polymerase binding"/>
    <property type="evidence" value="ECO:0007669"/>
    <property type="project" value="TreeGrafter"/>
</dbReference>
<dbReference type="InterPro" id="IPR006553">
    <property type="entry name" value="Leu-rich_rpt_Cys-con_subtyp"/>
</dbReference>
<dbReference type="OrthoDB" id="19182at2759"/>
<dbReference type="GO" id="GO:0003678">
    <property type="term" value="F:DNA helicase activity"/>
    <property type="evidence" value="ECO:0007669"/>
    <property type="project" value="InterPro"/>
</dbReference>
<dbReference type="Pfam" id="PF23109">
    <property type="entry name" value="ARCH_RTEL1"/>
    <property type="match status" value="1"/>
</dbReference>
<keyword evidence="14" id="KW-0413">Isomerase</keyword>
<evidence type="ECO:0000256" key="4">
    <source>
        <dbReference type="ARBA" id="ARBA00022741"/>
    </source>
</evidence>
<evidence type="ECO:0000256" key="11">
    <source>
        <dbReference type="ARBA" id="ARBA00023014"/>
    </source>
</evidence>
<evidence type="ECO:0000256" key="9">
    <source>
        <dbReference type="ARBA" id="ARBA00022840"/>
    </source>
</evidence>
<dbReference type="GO" id="GO:0010569">
    <property type="term" value="P:regulation of double-strand break repair via homologous recombination"/>
    <property type="evidence" value="ECO:0007669"/>
    <property type="project" value="TreeGrafter"/>
</dbReference>
<dbReference type="Pfam" id="PF13307">
    <property type="entry name" value="Helicase_C_2"/>
    <property type="match status" value="1"/>
</dbReference>
<dbReference type="InterPro" id="IPR013020">
    <property type="entry name" value="Rad3/Chl1-like"/>
</dbReference>
<keyword evidence="7" id="KW-0378">Hydrolase</keyword>
<dbReference type="GO" id="GO:0051539">
    <property type="term" value="F:4 iron, 4 sulfur cluster binding"/>
    <property type="evidence" value="ECO:0007669"/>
    <property type="project" value="UniProtKB-KW"/>
</dbReference>